<dbReference type="PANTHER" id="PTHR39290">
    <property type="entry name" value="C3H1-TYPE DOMAIN-CONTAINING PROTEIN-RELATED"/>
    <property type="match status" value="1"/>
</dbReference>
<sequence>MTVSAELAEIHEWWARRSGLTGPATAFRIAGSAYDQVTPAGADNPYWEIVRQLPSVRVAGEGICPDGFARGLPVGHHLLTKRYAWAIPSPGDIVWLTRILGGRGLVEIGAGSGYWAWQAEQAGIDAIAYEPVSSSANTFTDGTEYSAIRRDGPTAARHHPDRALLLCWPSHGSPWAYQALRSYPGDLLIYIGQGAGGHCADDGFFRLLAREWTPIGSSIHHITWRHTHSTMTAYSRRAGTAPGNPRRRGPRPSA</sequence>
<accession>A0ABV5YDF9</accession>
<feature type="compositionally biased region" description="Basic residues" evidence="1">
    <location>
        <begin position="245"/>
        <end position="254"/>
    </location>
</feature>
<evidence type="ECO:0000313" key="2">
    <source>
        <dbReference type="EMBL" id="MFB9833067.1"/>
    </source>
</evidence>
<proteinExistence type="predicted"/>
<reference evidence="2 3" key="1">
    <citation type="submission" date="2024-09" db="EMBL/GenBank/DDBJ databases">
        <authorList>
            <person name="Sun Q."/>
            <person name="Mori K."/>
        </authorList>
    </citation>
    <scope>NUCLEOTIDE SEQUENCE [LARGE SCALE GENOMIC DNA]</scope>
    <source>
        <strain evidence="2 3">TBRC 0563</strain>
    </source>
</reference>
<dbReference type="PANTHER" id="PTHR39290:SF6">
    <property type="entry name" value="S-ADENOSYL-L-METHIONINE-DEPENDENT METHYLTRANSFERASES SUPERFAMILY PROTEIN"/>
    <property type="match status" value="1"/>
</dbReference>
<dbReference type="Proteomes" id="UP001589627">
    <property type="component" value="Unassembled WGS sequence"/>
</dbReference>
<comment type="caution">
    <text evidence="2">The sequence shown here is derived from an EMBL/GenBank/DDBJ whole genome shotgun (WGS) entry which is preliminary data.</text>
</comment>
<keyword evidence="3" id="KW-1185">Reference proteome</keyword>
<evidence type="ECO:0000256" key="1">
    <source>
        <dbReference type="SAM" id="MobiDB-lite"/>
    </source>
</evidence>
<dbReference type="RefSeq" id="WP_378199978.1">
    <property type="nucleotide sequence ID" value="NZ_JBHLZP010000073.1"/>
</dbReference>
<name>A0ABV5YDF9_9ACTN</name>
<feature type="region of interest" description="Disordered" evidence="1">
    <location>
        <begin position="233"/>
        <end position="254"/>
    </location>
</feature>
<organism evidence="2 3">
    <name type="scientific">Actinoallomurus acaciae</name>
    <dbReference type="NCBI Taxonomy" id="502577"/>
    <lineage>
        <taxon>Bacteria</taxon>
        <taxon>Bacillati</taxon>
        <taxon>Actinomycetota</taxon>
        <taxon>Actinomycetes</taxon>
        <taxon>Streptosporangiales</taxon>
        <taxon>Thermomonosporaceae</taxon>
        <taxon>Actinoallomurus</taxon>
    </lineage>
</organism>
<gene>
    <name evidence="2" type="ORF">ACFFNX_12800</name>
</gene>
<evidence type="ECO:0000313" key="3">
    <source>
        <dbReference type="Proteomes" id="UP001589627"/>
    </source>
</evidence>
<dbReference type="EMBL" id="JBHLZP010000073">
    <property type="protein sequence ID" value="MFB9833067.1"/>
    <property type="molecule type" value="Genomic_DNA"/>
</dbReference>
<protein>
    <submittedName>
        <fullName evidence="2">Uncharacterized protein</fullName>
    </submittedName>
</protein>